<reference evidence="2 3" key="1">
    <citation type="submission" date="2017-05" db="EMBL/GenBank/DDBJ databases">
        <title>Complete genome sequence of Streptomyces sp. SCSIO 03032 revealed the diverse biosynthetic pathways for its bioactive secondary metabolites.</title>
        <authorList>
            <person name="Ma L."/>
            <person name="Zhu Y."/>
            <person name="Zhang W."/>
            <person name="Zhang G."/>
            <person name="Tian X."/>
            <person name="Zhang S."/>
            <person name="Zhang C."/>
        </authorList>
    </citation>
    <scope>NUCLEOTIDE SEQUENCE [LARGE SCALE GENOMIC DNA]</scope>
    <source>
        <strain evidence="2 3">SCSIO 03032</strain>
    </source>
</reference>
<name>A0A1W7D1P3_9ACTN</name>
<dbReference type="AlphaFoldDB" id="A0A1W7D1P3"/>
<feature type="compositionally biased region" description="Basic and acidic residues" evidence="1">
    <location>
        <begin position="36"/>
        <end position="50"/>
    </location>
</feature>
<evidence type="ECO:0000313" key="2">
    <source>
        <dbReference type="EMBL" id="ARQ70922.1"/>
    </source>
</evidence>
<accession>A0A1W7D1P3</accession>
<keyword evidence="3" id="KW-1185">Reference proteome</keyword>
<feature type="region of interest" description="Disordered" evidence="1">
    <location>
        <begin position="1"/>
        <end position="62"/>
    </location>
</feature>
<dbReference type="KEGG" id="smao:CAG99_20605"/>
<evidence type="ECO:0000313" key="3">
    <source>
        <dbReference type="Proteomes" id="UP000194218"/>
    </source>
</evidence>
<sequence>MVTCGQAGRGGVPGPAGHAAPPARSAAPGPVRRRPPRDVLGVDERLDHAGGRRPRGFPGAHRAEQVSSLTFWQNQLPRRTVHSVPLSRTALSMPLPDSSTSRRTPRAAASLANAPGRRPPPAP</sequence>
<gene>
    <name evidence="2" type="ORF">CAG99_20605</name>
</gene>
<feature type="compositionally biased region" description="Low complexity" evidence="1">
    <location>
        <begin position="15"/>
        <end position="30"/>
    </location>
</feature>
<feature type="region of interest" description="Disordered" evidence="1">
    <location>
        <begin position="83"/>
        <end position="123"/>
    </location>
</feature>
<dbReference type="Proteomes" id="UP000194218">
    <property type="component" value="Chromosome"/>
</dbReference>
<dbReference type="EMBL" id="CP021121">
    <property type="protein sequence ID" value="ARQ70922.1"/>
    <property type="molecule type" value="Genomic_DNA"/>
</dbReference>
<protein>
    <submittedName>
        <fullName evidence="2">Uncharacterized protein</fullName>
    </submittedName>
</protein>
<proteinExistence type="predicted"/>
<organism evidence="2 3">
    <name type="scientific">Streptomyces marincola</name>
    <dbReference type="NCBI Taxonomy" id="2878388"/>
    <lineage>
        <taxon>Bacteria</taxon>
        <taxon>Bacillati</taxon>
        <taxon>Actinomycetota</taxon>
        <taxon>Actinomycetes</taxon>
        <taxon>Kitasatosporales</taxon>
        <taxon>Streptomycetaceae</taxon>
        <taxon>Streptomyces</taxon>
    </lineage>
</organism>
<evidence type="ECO:0000256" key="1">
    <source>
        <dbReference type="SAM" id="MobiDB-lite"/>
    </source>
</evidence>